<accession>A0A3P1CNI5</accession>
<evidence type="ECO:0000313" key="3">
    <source>
        <dbReference type="Proteomes" id="UP000274271"/>
    </source>
</evidence>
<organism evidence="2 3">
    <name type="scientific">Larkinella knui</name>
    <dbReference type="NCBI Taxonomy" id="2025310"/>
    <lineage>
        <taxon>Bacteria</taxon>
        <taxon>Pseudomonadati</taxon>
        <taxon>Bacteroidota</taxon>
        <taxon>Cytophagia</taxon>
        <taxon>Cytophagales</taxon>
        <taxon>Spirosomataceae</taxon>
        <taxon>Larkinella</taxon>
    </lineage>
</organism>
<dbReference type="Proteomes" id="UP000274271">
    <property type="component" value="Unassembled WGS sequence"/>
</dbReference>
<dbReference type="OrthoDB" id="9780932at2"/>
<dbReference type="PANTHER" id="PTHR43798">
    <property type="entry name" value="MONOACYLGLYCEROL LIPASE"/>
    <property type="match status" value="1"/>
</dbReference>
<evidence type="ECO:0000259" key="1">
    <source>
        <dbReference type="Pfam" id="PF12697"/>
    </source>
</evidence>
<protein>
    <submittedName>
        <fullName evidence="2">Alpha/beta hydrolase</fullName>
    </submittedName>
</protein>
<feature type="domain" description="AB hydrolase-1" evidence="1">
    <location>
        <begin position="23"/>
        <end position="253"/>
    </location>
</feature>
<name>A0A3P1CNI5_9BACT</name>
<dbReference type="Pfam" id="PF12697">
    <property type="entry name" value="Abhydrolase_6"/>
    <property type="match status" value="1"/>
</dbReference>
<dbReference type="InterPro" id="IPR050266">
    <property type="entry name" value="AB_hydrolase_sf"/>
</dbReference>
<evidence type="ECO:0000313" key="2">
    <source>
        <dbReference type="EMBL" id="RRB14845.1"/>
    </source>
</evidence>
<keyword evidence="3" id="KW-1185">Reference proteome</keyword>
<dbReference type="RefSeq" id="WP_124906423.1">
    <property type="nucleotide sequence ID" value="NZ_RQJP01000002.1"/>
</dbReference>
<gene>
    <name evidence="2" type="ORF">EHT87_09770</name>
</gene>
<sequence>MKEIRNNGATINYRVSGEGAITLVLVHGSFIDQTYWDQQVAFFAPHYKVVTLDLPGHGQSGRDRTDWSIEGYGDDVMAVIRELELKNVILIGHSMGADIILEVAVADPEPVIGFIAVDMFKNAATPLAEEFQSQVEAINENLRTDFPATSEQYARMALLTPQTPEPIASRVAADYRHAYPPMGRPVIAQVFEYWARERDLLPRLPFRFYVINVDFLPINEEPLKQYLTNGYEVYHLPGTCHYPMLENPDRLNQTLAEIIDKISADSQKAPKEAV</sequence>
<keyword evidence="2" id="KW-0378">Hydrolase</keyword>
<dbReference type="Gene3D" id="3.40.50.1820">
    <property type="entry name" value="alpha/beta hydrolase"/>
    <property type="match status" value="1"/>
</dbReference>
<dbReference type="SUPFAM" id="SSF53474">
    <property type="entry name" value="alpha/beta-Hydrolases"/>
    <property type="match status" value="1"/>
</dbReference>
<dbReference type="InterPro" id="IPR029058">
    <property type="entry name" value="AB_hydrolase_fold"/>
</dbReference>
<dbReference type="GO" id="GO:0016787">
    <property type="term" value="F:hydrolase activity"/>
    <property type="evidence" value="ECO:0007669"/>
    <property type="project" value="UniProtKB-KW"/>
</dbReference>
<reference evidence="2 3" key="1">
    <citation type="submission" date="2018-11" db="EMBL/GenBank/DDBJ databases">
        <authorList>
            <person name="Zhou Z."/>
            <person name="Wang G."/>
        </authorList>
    </citation>
    <scope>NUCLEOTIDE SEQUENCE [LARGE SCALE GENOMIC DNA]</scope>
    <source>
        <strain evidence="2 3">KCTC42998</strain>
    </source>
</reference>
<dbReference type="InterPro" id="IPR000073">
    <property type="entry name" value="AB_hydrolase_1"/>
</dbReference>
<comment type="caution">
    <text evidence="2">The sequence shown here is derived from an EMBL/GenBank/DDBJ whole genome shotgun (WGS) entry which is preliminary data.</text>
</comment>
<dbReference type="AlphaFoldDB" id="A0A3P1CNI5"/>
<proteinExistence type="predicted"/>
<dbReference type="EMBL" id="RQJP01000002">
    <property type="protein sequence ID" value="RRB14845.1"/>
    <property type="molecule type" value="Genomic_DNA"/>
</dbReference>